<evidence type="ECO:0000256" key="8">
    <source>
        <dbReference type="SAM" id="MobiDB-lite"/>
    </source>
</evidence>
<feature type="compositionally biased region" description="Polar residues" evidence="8">
    <location>
        <begin position="28"/>
        <end position="43"/>
    </location>
</feature>
<evidence type="ECO:0008006" key="11">
    <source>
        <dbReference type="Google" id="ProtNLM"/>
    </source>
</evidence>
<gene>
    <name evidence="9" type="ORF">BD410DRAFT_752259</name>
</gene>
<dbReference type="InterPro" id="IPR019440">
    <property type="entry name" value="MAU2"/>
</dbReference>
<sequence>MVVEVQTESSEIYSRLTRSKKRKRSSSPPQDATTKPTSNSPAVTLTPLPTGVLLLCLPRLLAHPPNHKFHGPAVALSLAALRECLAVDGLAPDVECRAWTAFAEIGMATLRAGYYPDDESLVDRDLEVEVEKAIGKGLLLAQKNPSLAIYHHTLTLLHVRLTHWQHNPKHSRSLLKRLTSALSPTPSSHSSLSLSSTPPWLAYTAHLTSIAHALALSPPDLPSVFSTIQDLHDLSRRLADPRVTLLTHVIRLRTLVDAGMWEGVAASLQLAESVLGLSYDTNTYIPPAQRKEKEKEQAFVFFEDALEAAMAIHVLVLGVVYFTHTGASKDASPRLSHLHALLDSDALNLFADGTVDIKLTHGPPLTIKVTHPRVLYHLAYLVSAVSKRDAVGRRPKRKVFAVEGLGVLEKESRKEIHLPVWATLQDLEEVNERMVKIKADLMSELVAVSIMRSEFDDAENHLANLTAHTRTHAIFPSYAVRITLHHAHLAHALGDARRALECYRAAGYLAERGSFEEGAARAGEVALRIGLRGTSGGEGGGKGGGRARERWEETAREVVDGCKGMGATLEAIAHVLSACVSSEILSAKSHLKSALNLASCAQDNHLRALVLALVSALYIRTAGEHARKMLETCGQLAAGLGAPSTKDTSITSNSNSNNRDQVAKDKDKQAGLGNASMATTTTTTTTTGNVPLGLWVGRQFLELYKRAGNEGKAKKQEEANVQLEGLAMALQQRRSGIFTSSEEEE</sequence>
<keyword evidence="4" id="KW-0498">Mitosis</keyword>
<keyword evidence="3" id="KW-0132">Cell division</keyword>
<dbReference type="VEuPathDB" id="FungiDB:BD410DRAFT_752259"/>
<dbReference type="PANTHER" id="PTHR21394">
    <property type="entry name" value="MAU2 CHROMATID COHESION FACTOR HOMOLOG"/>
    <property type="match status" value="1"/>
</dbReference>
<feature type="compositionally biased region" description="Low complexity" evidence="8">
    <location>
        <begin position="648"/>
        <end position="658"/>
    </location>
</feature>
<keyword evidence="10" id="KW-1185">Reference proteome</keyword>
<dbReference type="Proteomes" id="UP000294933">
    <property type="component" value="Unassembled WGS sequence"/>
</dbReference>
<feature type="region of interest" description="Disordered" evidence="8">
    <location>
        <begin position="642"/>
        <end position="687"/>
    </location>
</feature>
<accession>A0A4Y7PWG5</accession>
<dbReference type="Pfam" id="PF10345">
    <property type="entry name" value="Cohesin_load"/>
    <property type="match status" value="1"/>
</dbReference>
<keyword evidence="5" id="KW-0159">Chromosome partition</keyword>
<protein>
    <recommendedName>
        <fullName evidence="11">Anaphase-promoting complex subunit 5</fullName>
    </recommendedName>
</protein>
<dbReference type="GO" id="GO:0005634">
    <property type="term" value="C:nucleus"/>
    <property type="evidence" value="ECO:0007669"/>
    <property type="project" value="UniProtKB-SubCell"/>
</dbReference>
<evidence type="ECO:0000313" key="10">
    <source>
        <dbReference type="Proteomes" id="UP000294933"/>
    </source>
</evidence>
<name>A0A4Y7PWG5_9AGAM</name>
<comment type="similarity">
    <text evidence="2">Belongs to the SCC4/mau-2 family.</text>
</comment>
<proteinExistence type="inferred from homology"/>
<evidence type="ECO:0000256" key="5">
    <source>
        <dbReference type="ARBA" id="ARBA00022829"/>
    </source>
</evidence>
<evidence type="ECO:0000256" key="3">
    <source>
        <dbReference type="ARBA" id="ARBA00022618"/>
    </source>
</evidence>
<comment type="subcellular location">
    <subcellularLocation>
        <location evidence="1">Nucleus</location>
    </subcellularLocation>
</comment>
<keyword evidence="6" id="KW-0539">Nucleus</keyword>
<evidence type="ECO:0000256" key="1">
    <source>
        <dbReference type="ARBA" id="ARBA00004123"/>
    </source>
</evidence>
<dbReference type="EMBL" id="ML170197">
    <property type="protein sequence ID" value="TDL19376.1"/>
    <property type="molecule type" value="Genomic_DNA"/>
</dbReference>
<reference evidence="9 10" key="1">
    <citation type="submission" date="2018-06" db="EMBL/GenBank/DDBJ databases">
        <title>A transcriptomic atlas of mushroom development highlights an independent origin of complex multicellularity.</title>
        <authorList>
            <consortium name="DOE Joint Genome Institute"/>
            <person name="Krizsan K."/>
            <person name="Almasi E."/>
            <person name="Merenyi Z."/>
            <person name="Sahu N."/>
            <person name="Viragh M."/>
            <person name="Koszo T."/>
            <person name="Mondo S."/>
            <person name="Kiss B."/>
            <person name="Balint B."/>
            <person name="Kues U."/>
            <person name="Barry K."/>
            <person name="Hegedus J.C."/>
            <person name="Henrissat B."/>
            <person name="Johnson J."/>
            <person name="Lipzen A."/>
            <person name="Ohm R."/>
            <person name="Nagy I."/>
            <person name="Pangilinan J."/>
            <person name="Yan J."/>
            <person name="Xiong Y."/>
            <person name="Grigoriev I.V."/>
            <person name="Hibbett D.S."/>
            <person name="Nagy L.G."/>
        </authorList>
    </citation>
    <scope>NUCLEOTIDE SEQUENCE [LARGE SCALE GENOMIC DNA]</scope>
    <source>
        <strain evidence="9 10">SZMC22713</strain>
    </source>
</reference>
<dbReference type="GO" id="GO:0051301">
    <property type="term" value="P:cell division"/>
    <property type="evidence" value="ECO:0007669"/>
    <property type="project" value="UniProtKB-KW"/>
</dbReference>
<evidence type="ECO:0000313" key="9">
    <source>
        <dbReference type="EMBL" id="TDL19376.1"/>
    </source>
</evidence>
<feature type="region of interest" description="Disordered" evidence="8">
    <location>
        <begin position="1"/>
        <end position="44"/>
    </location>
</feature>
<dbReference type="OrthoDB" id="5565328at2759"/>
<dbReference type="GO" id="GO:0007059">
    <property type="term" value="P:chromosome segregation"/>
    <property type="evidence" value="ECO:0007669"/>
    <property type="project" value="UniProtKB-KW"/>
</dbReference>
<evidence type="ECO:0000256" key="7">
    <source>
        <dbReference type="ARBA" id="ARBA00023306"/>
    </source>
</evidence>
<organism evidence="9 10">
    <name type="scientific">Rickenella mellea</name>
    <dbReference type="NCBI Taxonomy" id="50990"/>
    <lineage>
        <taxon>Eukaryota</taxon>
        <taxon>Fungi</taxon>
        <taxon>Dikarya</taxon>
        <taxon>Basidiomycota</taxon>
        <taxon>Agaricomycotina</taxon>
        <taxon>Agaricomycetes</taxon>
        <taxon>Hymenochaetales</taxon>
        <taxon>Rickenellaceae</taxon>
        <taxon>Rickenella</taxon>
    </lineage>
</organism>
<evidence type="ECO:0000256" key="2">
    <source>
        <dbReference type="ARBA" id="ARBA00008585"/>
    </source>
</evidence>
<evidence type="ECO:0000256" key="6">
    <source>
        <dbReference type="ARBA" id="ARBA00023242"/>
    </source>
</evidence>
<feature type="compositionally biased region" description="Polar residues" evidence="8">
    <location>
        <begin position="1"/>
        <end position="12"/>
    </location>
</feature>
<dbReference type="AlphaFoldDB" id="A0A4Y7PWG5"/>
<dbReference type="GO" id="GO:0007064">
    <property type="term" value="P:mitotic sister chromatid cohesion"/>
    <property type="evidence" value="ECO:0007669"/>
    <property type="project" value="InterPro"/>
</dbReference>
<keyword evidence="7" id="KW-0131">Cell cycle</keyword>
<evidence type="ECO:0000256" key="4">
    <source>
        <dbReference type="ARBA" id="ARBA00022776"/>
    </source>
</evidence>